<evidence type="ECO:0000313" key="2">
    <source>
        <dbReference type="EMBL" id="CAD1472542.1"/>
    </source>
</evidence>
<organism evidence="2 3">
    <name type="scientific">Heterotrigona itama</name>
    <dbReference type="NCBI Taxonomy" id="395501"/>
    <lineage>
        <taxon>Eukaryota</taxon>
        <taxon>Metazoa</taxon>
        <taxon>Ecdysozoa</taxon>
        <taxon>Arthropoda</taxon>
        <taxon>Hexapoda</taxon>
        <taxon>Insecta</taxon>
        <taxon>Pterygota</taxon>
        <taxon>Neoptera</taxon>
        <taxon>Endopterygota</taxon>
        <taxon>Hymenoptera</taxon>
        <taxon>Apocrita</taxon>
        <taxon>Aculeata</taxon>
        <taxon>Apoidea</taxon>
        <taxon>Anthophila</taxon>
        <taxon>Apidae</taxon>
        <taxon>Heterotrigona</taxon>
    </lineage>
</organism>
<protein>
    <submittedName>
        <fullName evidence="2">Uncharacterized protein</fullName>
    </submittedName>
</protein>
<sequence>MDVTLLLLALGVIAAMFGVVATRFGFPGFNKIAQVALALALLPVICRFHRKLYIICKILPRDL</sequence>
<dbReference type="OrthoDB" id="7237791at2759"/>
<feature type="non-terminal residue" evidence="2">
    <location>
        <position position="63"/>
    </location>
</feature>
<keyword evidence="1" id="KW-1133">Transmembrane helix</keyword>
<dbReference type="EMBL" id="CAJDYZ010005501">
    <property type="protein sequence ID" value="CAD1472542.1"/>
    <property type="molecule type" value="Genomic_DNA"/>
</dbReference>
<dbReference type="Proteomes" id="UP000752696">
    <property type="component" value="Unassembled WGS sequence"/>
</dbReference>
<keyword evidence="1" id="KW-0812">Transmembrane</keyword>
<gene>
    <name evidence="2" type="ORF">MHI_LOCUS304855</name>
</gene>
<keyword evidence="1" id="KW-0472">Membrane</keyword>
<dbReference type="AlphaFoldDB" id="A0A6V7H4Y4"/>
<evidence type="ECO:0000313" key="3">
    <source>
        <dbReference type="Proteomes" id="UP000752696"/>
    </source>
</evidence>
<comment type="caution">
    <text evidence="2">The sequence shown here is derived from an EMBL/GenBank/DDBJ whole genome shotgun (WGS) entry which is preliminary data.</text>
</comment>
<reference evidence="2" key="1">
    <citation type="submission" date="2020-07" db="EMBL/GenBank/DDBJ databases">
        <authorList>
            <person name="Nazaruddin N."/>
        </authorList>
    </citation>
    <scope>NUCLEOTIDE SEQUENCE</scope>
</reference>
<evidence type="ECO:0000256" key="1">
    <source>
        <dbReference type="SAM" id="Phobius"/>
    </source>
</evidence>
<name>A0A6V7H4Y4_9HYME</name>
<feature type="transmembrane region" description="Helical" evidence="1">
    <location>
        <begin position="31"/>
        <end position="48"/>
    </location>
</feature>
<proteinExistence type="predicted"/>
<accession>A0A6V7H4Y4</accession>
<keyword evidence="3" id="KW-1185">Reference proteome</keyword>